<feature type="transmembrane region" description="Helical" evidence="1">
    <location>
        <begin position="12"/>
        <end position="28"/>
    </location>
</feature>
<keyword evidence="1" id="KW-0472">Membrane</keyword>
<evidence type="ECO:0000313" key="2">
    <source>
        <dbReference type="EMBL" id="GAX11207.1"/>
    </source>
</evidence>
<gene>
    <name evidence="2" type="ORF">FisN_9Hh304</name>
</gene>
<dbReference type="OrthoDB" id="66462at2759"/>
<sequence length="186" mass="20943">MFLLLLDKISQSNLMTTLVIVIALYAMQEMKALNERVNSFGAGAAPDLRMGFTSDELNQWFDDMGEPGRQAYLDMAAWDFCPFMVITPILIGTYLYGQLAAAGMSPNAAMMMPVAMVCDLLETYIVVYGCKHYPNEKLPDHYVELASVGNQMKWILYVSGLMLLTVLFVYNTLRPQKPEEAEKKTE</sequence>
<evidence type="ECO:0000256" key="1">
    <source>
        <dbReference type="SAM" id="Phobius"/>
    </source>
</evidence>
<accession>A0A1Z5JB45</accession>
<name>A0A1Z5JB45_FISSO</name>
<dbReference type="InParanoid" id="A0A1Z5JB45"/>
<keyword evidence="1" id="KW-0812">Transmembrane</keyword>
<dbReference type="EMBL" id="BDSP01000036">
    <property type="protein sequence ID" value="GAX11207.1"/>
    <property type="molecule type" value="Genomic_DNA"/>
</dbReference>
<feature type="transmembrane region" description="Helical" evidence="1">
    <location>
        <begin position="75"/>
        <end position="96"/>
    </location>
</feature>
<proteinExistence type="predicted"/>
<keyword evidence="3" id="KW-1185">Reference proteome</keyword>
<dbReference type="Proteomes" id="UP000198406">
    <property type="component" value="Unassembled WGS sequence"/>
</dbReference>
<evidence type="ECO:0000313" key="3">
    <source>
        <dbReference type="Proteomes" id="UP000198406"/>
    </source>
</evidence>
<organism evidence="2 3">
    <name type="scientific">Fistulifera solaris</name>
    <name type="common">Oleaginous diatom</name>
    <dbReference type="NCBI Taxonomy" id="1519565"/>
    <lineage>
        <taxon>Eukaryota</taxon>
        <taxon>Sar</taxon>
        <taxon>Stramenopiles</taxon>
        <taxon>Ochrophyta</taxon>
        <taxon>Bacillariophyta</taxon>
        <taxon>Bacillariophyceae</taxon>
        <taxon>Bacillariophycidae</taxon>
        <taxon>Naviculales</taxon>
        <taxon>Naviculaceae</taxon>
        <taxon>Fistulifera</taxon>
    </lineage>
</organism>
<keyword evidence="1" id="KW-1133">Transmembrane helix</keyword>
<feature type="transmembrane region" description="Helical" evidence="1">
    <location>
        <begin position="154"/>
        <end position="173"/>
    </location>
</feature>
<reference evidence="2 3" key="1">
    <citation type="journal article" date="2015" name="Plant Cell">
        <title>Oil accumulation by the oleaginous diatom Fistulifera solaris as revealed by the genome and transcriptome.</title>
        <authorList>
            <person name="Tanaka T."/>
            <person name="Maeda Y."/>
            <person name="Veluchamy A."/>
            <person name="Tanaka M."/>
            <person name="Abida H."/>
            <person name="Marechal E."/>
            <person name="Bowler C."/>
            <person name="Muto M."/>
            <person name="Sunaga Y."/>
            <person name="Tanaka M."/>
            <person name="Yoshino T."/>
            <person name="Taniguchi T."/>
            <person name="Fukuda Y."/>
            <person name="Nemoto M."/>
            <person name="Matsumoto M."/>
            <person name="Wong P.S."/>
            <person name="Aburatani S."/>
            <person name="Fujibuchi W."/>
        </authorList>
    </citation>
    <scope>NUCLEOTIDE SEQUENCE [LARGE SCALE GENOMIC DNA]</scope>
    <source>
        <strain evidence="2 3">JPCC DA0580</strain>
    </source>
</reference>
<dbReference type="AlphaFoldDB" id="A0A1Z5JB45"/>
<comment type="caution">
    <text evidence="2">The sequence shown here is derived from an EMBL/GenBank/DDBJ whole genome shotgun (WGS) entry which is preliminary data.</text>
</comment>
<protein>
    <submittedName>
        <fullName evidence="2">Uncharacterized protein</fullName>
    </submittedName>
</protein>